<evidence type="ECO:0000256" key="5">
    <source>
        <dbReference type="ARBA" id="ARBA00023136"/>
    </source>
</evidence>
<comment type="similarity">
    <text evidence="2 6">Belongs to the major facilitator superfamily. Sugar transporter (TC 2.A.1.1) family.</text>
</comment>
<dbReference type="GO" id="GO:0005886">
    <property type="term" value="C:plasma membrane"/>
    <property type="evidence" value="ECO:0007669"/>
    <property type="project" value="UniProtKB-SubCell"/>
</dbReference>
<evidence type="ECO:0000313" key="10">
    <source>
        <dbReference type="Proteomes" id="UP000462152"/>
    </source>
</evidence>
<dbReference type="EMBL" id="WOGT01000001">
    <property type="protein sequence ID" value="MUN54409.1"/>
    <property type="molecule type" value="Genomic_DNA"/>
</dbReference>
<gene>
    <name evidence="9" type="ORF">GMA10_04140</name>
</gene>
<evidence type="ECO:0000256" key="6">
    <source>
        <dbReference type="RuleBase" id="RU003346"/>
    </source>
</evidence>
<evidence type="ECO:0000256" key="3">
    <source>
        <dbReference type="ARBA" id="ARBA00022692"/>
    </source>
</evidence>
<dbReference type="Pfam" id="PF00083">
    <property type="entry name" value="Sugar_tr"/>
    <property type="match status" value="1"/>
</dbReference>
<keyword evidence="3 7" id="KW-0812">Transmembrane</keyword>
<feature type="transmembrane region" description="Helical" evidence="7">
    <location>
        <begin position="258"/>
        <end position="284"/>
    </location>
</feature>
<feature type="transmembrane region" description="Helical" evidence="7">
    <location>
        <begin position="323"/>
        <end position="342"/>
    </location>
</feature>
<protein>
    <submittedName>
        <fullName evidence="9">Sugar porter family MFS transporter</fullName>
    </submittedName>
</protein>
<evidence type="ECO:0000256" key="4">
    <source>
        <dbReference type="ARBA" id="ARBA00022989"/>
    </source>
</evidence>
<feature type="transmembrane region" description="Helical" evidence="7">
    <location>
        <begin position="180"/>
        <end position="199"/>
    </location>
</feature>
<feature type="domain" description="Major facilitator superfamily (MFS) profile" evidence="8">
    <location>
        <begin position="26"/>
        <end position="438"/>
    </location>
</feature>
<evidence type="ECO:0000256" key="7">
    <source>
        <dbReference type="SAM" id="Phobius"/>
    </source>
</evidence>
<comment type="caution">
    <text evidence="9">The sequence shown here is derived from an EMBL/GenBank/DDBJ whole genome shotgun (WGS) entry which is preliminary data.</text>
</comment>
<dbReference type="InterPro" id="IPR036259">
    <property type="entry name" value="MFS_trans_sf"/>
</dbReference>
<keyword evidence="10" id="KW-1185">Reference proteome</keyword>
<dbReference type="PROSITE" id="PS00217">
    <property type="entry name" value="SUGAR_TRANSPORT_2"/>
    <property type="match status" value="1"/>
</dbReference>
<dbReference type="RefSeq" id="WP_129314451.1">
    <property type="nucleotide sequence ID" value="NZ_JBFCQO010000001.1"/>
</dbReference>
<dbReference type="GO" id="GO:0005351">
    <property type="term" value="F:carbohydrate:proton symporter activity"/>
    <property type="evidence" value="ECO:0007669"/>
    <property type="project" value="TreeGrafter"/>
</dbReference>
<feature type="transmembrane region" description="Helical" evidence="7">
    <location>
        <begin position="296"/>
        <end position="316"/>
    </location>
</feature>
<evidence type="ECO:0000313" key="9">
    <source>
        <dbReference type="EMBL" id="MUN54409.1"/>
    </source>
</evidence>
<proteinExistence type="inferred from homology"/>
<feature type="transmembrane region" description="Helical" evidence="7">
    <location>
        <begin position="21"/>
        <end position="40"/>
    </location>
</feature>
<keyword evidence="6" id="KW-0813">Transport</keyword>
<dbReference type="InterPro" id="IPR005828">
    <property type="entry name" value="MFS_sugar_transport-like"/>
</dbReference>
<feature type="transmembrane region" description="Helical" evidence="7">
    <location>
        <begin position="119"/>
        <end position="138"/>
    </location>
</feature>
<dbReference type="NCBIfam" id="TIGR00879">
    <property type="entry name" value="SP"/>
    <property type="match status" value="1"/>
</dbReference>
<dbReference type="InterPro" id="IPR003663">
    <property type="entry name" value="Sugar/inositol_transpt"/>
</dbReference>
<dbReference type="PROSITE" id="PS50850">
    <property type="entry name" value="MFS"/>
    <property type="match status" value="1"/>
</dbReference>
<evidence type="ECO:0000259" key="8">
    <source>
        <dbReference type="PROSITE" id="PS50850"/>
    </source>
</evidence>
<dbReference type="InterPro" id="IPR005829">
    <property type="entry name" value="Sugar_transporter_CS"/>
</dbReference>
<keyword evidence="4 7" id="KW-1133">Transmembrane helix</keyword>
<dbReference type="Proteomes" id="UP000462152">
    <property type="component" value="Unassembled WGS sequence"/>
</dbReference>
<feature type="transmembrane region" description="Helical" evidence="7">
    <location>
        <begin position="150"/>
        <end position="168"/>
    </location>
</feature>
<feature type="transmembrane region" description="Helical" evidence="7">
    <location>
        <begin position="408"/>
        <end position="431"/>
    </location>
</feature>
<dbReference type="OrthoDB" id="4008739at2"/>
<feature type="transmembrane region" description="Helical" evidence="7">
    <location>
        <begin position="60"/>
        <end position="85"/>
    </location>
</feature>
<keyword evidence="5 7" id="KW-0472">Membrane</keyword>
<evidence type="ECO:0000256" key="1">
    <source>
        <dbReference type="ARBA" id="ARBA00004651"/>
    </source>
</evidence>
<evidence type="ECO:0000256" key="2">
    <source>
        <dbReference type="ARBA" id="ARBA00010992"/>
    </source>
</evidence>
<dbReference type="PANTHER" id="PTHR48022:SF2">
    <property type="entry name" value="PLASTIDIC GLUCOSE TRANSPORTER 4"/>
    <property type="match status" value="1"/>
</dbReference>
<dbReference type="AlphaFoldDB" id="A0A7K1LGU5"/>
<dbReference type="InterPro" id="IPR020846">
    <property type="entry name" value="MFS_dom"/>
</dbReference>
<sequence>MSQTSTSPQKTLDRAHEKIPPRVYLIALLAGLSGLLYGYDSGAISAALPPMIEDFGLSEGSVGAITSMLLFGSLPAIVVASVAALRFDRRHLLLVAGVIFVVGSIGCGLATSAGLVGAWRFFLGLGVGIANMFGLIYLSELAPTRIRGMLSGLYQLAVNCGILSAYVVGGALAPSGAWEWILALGAVPAVVFFIGMYIAPPSPRWLLTRGRENKALKVLRTLRGTPQIAELEVREMKEMLNTTRGGVKDLVSHARKPVLLLLGLTFFQVFTGINAVIYYAPIIFGKLEGLGSNAGLIANYSVGIALVVSTAVALPMIDRVGRVTMLAWSMAGQTLSMVALWVLPESGWITVVLVFLYTFSFGFGMGPVFWLLVPELLPLRLRAVGMGVVTFAQYLMNAIFSSMVPPAIASYGSVVFLVFGVLSLAAFFYVLRLVPETSGQSLENIENYWKTGSFEIFSEPAQRNGSRKG</sequence>
<dbReference type="InterPro" id="IPR050360">
    <property type="entry name" value="MFS_Sugar_Transporters"/>
</dbReference>
<dbReference type="Gene3D" id="1.20.1250.20">
    <property type="entry name" value="MFS general substrate transporter like domains"/>
    <property type="match status" value="1"/>
</dbReference>
<accession>A0A7K1LGU5</accession>
<dbReference type="SUPFAM" id="SSF103473">
    <property type="entry name" value="MFS general substrate transporter"/>
    <property type="match status" value="1"/>
</dbReference>
<feature type="transmembrane region" description="Helical" evidence="7">
    <location>
        <begin position="92"/>
        <end position="113"/>
    </location>
</feature>
<feature type="transmembrane region" description="Helical" evidence="7">
    <location>
        <begin position="379"/>
        <end position="396"/>
    </location>
</feature>
<comment type="subcellular location">
    <subcellularLocation>
        <location evidence="1">Cell membrane</location>
        <topology evidence="1">Multi-pass membrane protein</topology>
    </subcellularLocation>
</comment>
<name>A0A7K1LGU5_9MICC</name>
<dbReference type="PANTHER" id="PTHR48022">
    <property type="entry name" value="PLASTIDIC GLUCOSE TRANSPORTER 4"/>
    <property type="match status" value="1"/>
</dbReference>
<feature type="transmembrane region" description="Helical" evidence="7">
    <location>
        <begin position="348"/>
        <end position="372"/>
    </location>
</feature>
<reference evidence="9 10" key="1">
    <citation type="submission" date="2019-12" db="EMBL/GenBank/DDBJ databases">
        <authorList>
            <person name="Li J."/>
            <person name="Shi Y."/>
            <person name="Xu G."/>
            <person name="Xiao D."/>
            <person name="Ran X."/>
        </authorList>
    </citation>
    <scope>NUCLEOTIDE SEQUENCE [LARGE SCALE GENOMIC DNA]</scope>
    <source>
        <strain evidence="9 10">JCM 15915</strain>
    </source>
</reference>
<organism evidence="9 10">
    <name type="scientific">Rothia koreensis</name>
    <dbReference type="NCBI Taxonomy" id="592378"/>
    <lineage>
        <taxon>Bacteria</taxon>
        <taxon>Bacillati</taxon>
        <taxon>Actinomycetota</taxon>
        <taxon>Actinomycetes</taxon>
        <taxon>Micrococcales</taxon>
        <taxon>Micrococcaceae</taxon>
        <taxon>Rothia</taxon>
    </lineage>
</organism>
<dbReference type="PRINTS" id="PR00171">
    <property type="entry name" value="SUGRTRNSPORT"/>
</dbReference>